<dbReference type="SUPFAM" id="SSF81321">
    <property type="entry name" value="Family A G protein-coupled receptor-like"/>
    <property type="match status" value="1"/>
</dbReference>
<evidence type="ECO:0000313" key="12">
    <source>
        <dbReference type="RefSeq" id="XP_031561335.1"/>
    </source>
</evidence>
<dbReference type="InterPro" id="IPR000276">
    <property type="entry name" value="GPCR_Rhodpsn"/>
</dbReference>
<feature type="transmembrane region" description="Helical" evidence="8">
    <location>
        <begin position="231"/>
        <end position="253"/>
    </location>
</feature>
<evidence type="ECO:0000313" key="17">
    <source>
        <dbReference type="RefSeq" id="XP_031561340.1"/>
    </source>
</evidence>
<dbReference type="OrthoDB" id="9046662at2759"/>
<evidence type="ECO:0000313" key="15">
    <source>
        <dbReference type="RefSeq" id="XP_031561338.1"/>
    </source>
</evidence>
<dbReference type="Pfam" id="PF00001">
    <property type="entry name" value="7tm_1"/>
    <property type="match status" value="1"/>
</dbReference>
<dbReference type="FunFam" id="1.20.1070.10:FF:000513">
    <property type="entry name" value="Predicted protein"/>
    <property type="match status" value="1"/>
</dbReference>
<dbReference type="Gene3D" id="1.20.1070.10">
    <property type="entry name" value="Rhodopsin 7-helix transmembrane proteins"/>
    <property type="match status" value="1"/>
</dbReference>
<evidence type="ECO:0000256" key="4">
    <source>
        <dbReference type="ARBA" id="ARBA00023040"/>
    </source>
</evidence>
<keyword evidence="10" id="KW-1185">Reference proteome</keyword>
<keyword evidence="5 8" id="KW-0472">Membrane</keyword>
<dbReference type="RefSeq" id="XP_031561336.1">
    <property type="nucleotide sequence ID" value="XM_031705476.1"/>
</dbReference>
<reference evidence="11 12" key="1">
    <citation type="submission" date="2025-04" db="UniProtKB">
        <authorList>
            <consortium name="RefSeq"/>
        </authorList>
    </citation>
    <scope>IDENTIFICATION</scope>
    <source>
        <tissue evidence="11 12">Tentacle</tissue>
    </source>
</reference>
<dbReference type="RefSeq" id="XP_031561335.1">
    <property type="nucleotide sequence ID" value="XM_031705475.1"/>
</dbReference>
<gene>
    <name evidence="11 12 13 14 15 16 17" type="primary">LOC116297277</name>
</gene>
<evidence type="ECO:0000313" key="10">
    <source>
        <dbReference type="Proteomes" id="UP000515163"/>
    </source>
</evidence>
<feature type="transmembrane region" description="Helical" evidence="8">
    <location>
        <begin position="273"/>
        <end position="289"/>
    </location>
</feature>
<keyword evidence="7" id="KW-0807">Transducer</keyword>
<comment type="subcellular location">
    <subcellularLocation>
        <location evidence="1">Membrane</location>
        <topology evidence="1">Multi-pass membrane protein</topology>
    </subcellularLocation>
</comment>
<dbReference type="RefSeq" id="XP_031561340.1">
    <property type="nucleotide sequence ID" value="XM_031705480.1"/>
</dbReference>
<evidence type="ECO:0000313" key="11">
    <source>
        <dbReference type="RefSeq" id="XP_031561334.1"/>
    </source>
</evidence>
<feature type="transmembrane region" description="Helical" evidence="8">
    <location>
        <begin position="129"/>
        <end position="149"/>
    </location>
</feature>
<dbReference type="RefSeq" id="XP_031561337.1">
    <property type="nucleotide sequence ID" value="XM_031705477.1"/>
</dbReference>
<dbReference type="RefSeq" id="XP_031561334.1">
    <property type="nucleotide sequence ID" value="XM_031705474.1"/>
</dbReference>
<proteinExistence type="predicted"/>
<evidence type="ECO:0000256" key="6">
    <source>
        <dbReference type="ARBA" id="ARBA00023170"/>
    </source>
</evidence>
<dbReference type="PROSITE" id="PS50262">
    <property type="entry name" value="G_PROTEIN_RECEP_F1_2"/>
    <property type="match status" value="1"/>
</dbReference>
<feature type="transmembrane region" description="Helical" evidence="8">
    <location>
        <begin position="89"/>
        <end position="108"/>
    </location>
</feature>
<evidence type="ECO:0000256" key="7">
    <source>
        <dbReference type="ARBA" id="ARBA00023224"/>
    </source>
</evidence>
<evidence type="ECO:0000256" key="3">
    <source>
        <dbReference type="ARBA" id="ARBA00022989"/>
    </source>
</evidence>
<keyword evidence="2 8" id="KW-0812">Transmembrane</keyword>
<keyword evidence="6" id="KW-0675">Receptor</keyword>
<dbReference type="GO" id="GO:0005886">
    <property type="term" value="C:plasma membrane"/>
    <property type="evidence" value="ECO:0007669"/>
    <property type="project" value="TreeGrafter"/>
</dbReference>
<evidence type="ECO:0000313" key="14">
    <source>
        <dbReference type="RefSeq" id="XP_031561337.1"/>
    </source>
</evidence>
<feature type="transmembrane region" description="Helical" evidence="8">
    <location>
        <begin position="20"/>
        <end position="42"/>
    </location>
</feature>
<dbReference type="AlphaFoldDB" id="A0A6P8I0T0"/>
<organism evidence="10 15">
    <name type="scientific">Actinia tenebrosa</name>
    <name type="common">Australian red waratah sea anemone</name>
    <dbReference type="NCBI Taxonomy" id="6105"/>
    <lineage>
        <taxon>Eukaryota</taxon>
        <taxon>Metazoa</taxon>
        <taxon>Cnidaria</taxon>
        <taxon>Anthozoa</taxon>
        <taxon>Hexacorallia</taxon>
        <taxon>Actiniaria</taxon>
        <taxon>Actiniidae</taxon>
        <taxon>Actinia</taxon>
    </lineage>
</organism>
<keyword evidence="4" id="KW-0297">G-protein coupled receptor</keyword>
<protein>
    <submittedName>
        <fullName evidence="11 12">Neuropeptide FF receptor 2-like</fullName>
    </submittedName>
</protein>
<feature type="transmembrane region" description="Helical" evidence="8">
    <location>
        <begin position="54"/>
        <end position="77"/>
    </location>
</feature>
<sequence length="395" mass="45198">MMANDSLSSDPFTQEDKVKQGFYTVVFVLGTVGNVLVLIVVAGRRERRTVNDIFIVNLAIADLTYLFFCLPTQFFLTVGDVPSDFYCRFVWPMMTVSICLSIFTLTSMAIHRRQVILNPFKPEIKHRYVVLWILIIWVLGFVVVVPLMIVTKSKSVEPYGCAENWPSNNYRKAYTAGLFVSQYALPLTIIAVEYVRIAIDLFRPRGRKTQGDTRRAIDPARRKENMQVIKTLATIVTLFALTMLPAQLAWMLIDFGGPNEIKVGNAFLRICEWLLYTHACLNPIVYGSLTKHYRRGYIRYITLIVCCRCRALFQNHAIEETATYETDSSSNASPKERRWKLFGCINHHHVMYQKTNHETVKETSLNNGTNCNCNETSNELKNNSNDPMMISEAVV</sequence>
<dbReference type="SMART" id="SM01381">
    <property type="entry name" value="7TM_GPCR_Srsx"/>
    <property type="match status" value="1"/>
</dbReference>
<dbReference type="KEGG" id="aten:116297277"/>
<dbReference type="InterPro" id="IPR017452">
    <property type="entry name" value="GPCR_Rhodpsn_7TM"/>
</dbReference>
<dbReference type="RefSeq" id="XP_031561339.1">
    <property type="nucleotide sequence ID" value="XM_031705479.1"/>
</dbReference>
<evidence type="ECO:0000256" key="8">
    <source>
        <dbReference type="SAM" id="Phobius"/>
    </source>
</evidence>
<feature type="transmembrane region" description="Helical" evidence="8">
    <location>
        <begin position="173"/>
        <end position="195"/>
    </location>
</feature>
<dbReference type="PANTHER" id="PTHR45695">
    <property type="entry name" value="LEUCOKININ RECEPTOR-RELATED"/>
    <property type="match status" value="1"/>
</dbReference>
<evidence type="ECO:0000313" key="13">
    <source>
        <dbReference type="RefSeq" id="XP_031561336.1"/>
    </source>
</evidence>
<feature type="domain" description="G-protein coupled receptors family 1 profile" evidence="9">
    <location>
        <begin position="33"/>
        <end position="286"/>
    </location>
</feature>
<dbReference type="GeneID" id="116297277"/>
<evidence type="ECO:0000256" key="5">
    <source>
        <dbReference type="ARBA" id="ARBA00023136"/>
    </source>
</evidence>
<keyword evidence="3 8" id="KW-1133">Transmembrane helix</keyword>
<dbReference type="PANTHER" id="PTHR45695:SF9">
    <property type="entry name" value="LEUCOKININ RECEPTOR"/>
    <property type="match status" value="1"/>
</dbReference>
<accession>A0A6P8I0T0</accession>
<dbReference type="GO" id="GO:0004930">
    <property type="term" value="F:G protein-coupled receptor activity"/>
    <property type="evidence" value="ECO:0007669"/>
    <property type="project" value="UniProtKB-KW"/>
</dbReference>
<evidence type="ECO:0000313" key="16">
    <source>
        <dbReference type="RefSeq" id="XP_031561339.1"/>
    </source>
</evidence>
<name>A0A6P8I0T0_ACTTE</name>
<dbReference type="PRINTS" id="PR00237">
    <property type="entry name" value="GPCRRHODOPSN"/>
</dbReference>
<evidence type="ECO:0000256" key="1">
    <source>
        <dbReference type="ARBA" id="ARBA00004141"/>
    </source>
</evidence>
<evidence type="ECO:0000259" key="9">
    <source>
        <dbReference type="PROSITE" id="PS50262"/>
    </source>
</evidence>
<dbReference type="Proteomes" id="UP000515163">
    <property type="component" value="Unplaced"/>
</dbReference>
<evidence type="ECO:0000256" key="2">
    <source>
        <dbReference type="ARBA" id="ARBA00022692"/>
    </source>
</evidence>
<dbReference type="RefSeq" id="XP_031561338.1">
    <property type="nucleotide sequence ID" value="XM_031705478.1"/>
</dbReference>